<evidence type="ECO:0000313" key="2">
    <source>
        <dbReference type="EMBL" id="WML85972.1"/>
    </source>
</evidence>
<dbReference type="AlphaFoldDB" id="A0AA51QYH2"/>
<evidence type="ECO:0000313" key="1">
    <source>
        <dbReference type="EMBL" id="MDQ5770663.1"/>
    </source>
</evidence>
<sequence length="227" mass="26592">MLVGEIERRKLIWRKVGDWMDTANSEDALPEFPDFGYSTSEKKLIAAILQATSEKRLALIKLEMRVIESFHPDYRWSDLIAYPDVQKSIKESVGFSEETWISGVLPLLLRLRPSSVAIRSLQSMEMIKKSSNGGFIKIGLETMKICRVSEQQPKIEGGKKGRYDDIKPEIRENYLKWKKIKKDDHHVYDWARKIQRDYLNANGAKRFTRLQTLTDWARVWDKEKDQQ</sequence>
<dbReference type="Proteomes" id="UP001229862">
    <property type="component" value="Chromosome"/>
</dbReference>
<gene>
    <name evidence="1" type="ORF">RCC75_19195</name>
    <name evidence="2" type="ORF">RCG00_16925</name>
</gene>
<evidence type="ECO:0000313" key="3">
    <source>
        <dbReference type="Proteomes" id="UP001223336"/>
    </source>
</evidence>
<dbReference type="EMBL" id="CP133217">
    <property type="protein sequence ID" value="WML85972.1"/>
    <property type="molecule type" value="Genomic_DNA"/>
</dbReference>
<protein>
    <submittedName>
        <fullName evidence="2">Uncharacterized protein</fullName>
    </submittedName>
</protein>
<dbReference type="Proteomes" id="UP001223336">
    <property type="component" value="Unassembled WGS sequence"/>
</dbReference>
<dbReference type="RefSeq" id="WP_308136344.1">
    <property type="nucleotide sequence ID" value="NZ_CP133197.1"/>
</dbReference>
<accession>A0AA51QYH2</accession>
<name>A0AA51QYH2_9GAMM</name>
<dbReference type="EMBL" id="JAVFKN010000036">
    <property type="protein sequence ID" value="MDQ5770663.1"/>
    <property type="molecule type" value="Genomic_DNA"/>
</dbReference>
<organism evidence="2">
    <name type="scientific">Thiothrix subterranea</name>
    <dbReference type="NCBI Taxonomy" id="2735563"/>
    <lineage>
        <taxon>Bacteria</taxon>
        <taxon>Pseudomonadati</taxon>
        <taxon>Pseudomonadota</taxon>
        <taxon>Gammaproteobacteria</taxon>
        <taxon>Thiotrichales</taxon>
        <taxon>Thiotrichaceae</taxon>
        <taxon>Thiothrix</taxon>
    </lineage>
</organism>
<proteinExistence type="predicted"/>
<keyword evidence="3" id="KW-1185">Reference proteome</keyword>
<reference evidence="2 3" key="1">
    <citation type="submission" date="2023-08" db="EMBL/GenBank/DDBJ databases">
        <title>New molecular markers tilS and rpoB for phylogenetic and monitoring studies of the genus Thiothrix biodiversity.</title>
        <authorList>
            <person name="Ravin N.V."/>
            <person name="Smolyakov D."/>
            <person name="Markov N.D."/>
            <person name="Beletsky A.V."/>
            <person name="Mardanov A.V."/>
            <person name="Rudenko T.S."/>
            <person name="Grabovich M.Y."/>
        </authorList>
    </citation>
    <scope>NUCLEOTIDE SEQUENCE</scope>
    <source>
        <strain evidence="2">DNT52</strain>
        <strain evidence="1 3">H33</strain>
    </source>
</reference>